<reference evidence="1" key="1">
    <citation type="journal article" date="2011" name="PLoS Biol.">
        <title>Gene gain and loss during evolution of obligate parasitism in the white rust pathogen of Arabidopsis thaliana.</title>
        <authorList>
            <person name="Kemen E."/>
            <person name="Gardiner A."/>
            <person name="Schultz-Larsen T."/>
            <person name="Kemen A.C."/>
            <person name="Balmuth A.L."/>
            <person name="Robert-Seilaniantz A."/>
            <person name="Bailey K."/>
            <person name="Holub E."/>
            <person name="Studholme D.J."/>
            <person name="Maclean D."/>
            <person name="Jones J.D."/>
        </authorList>
    </citation>
    <scope>NUCLEOTIDE SEQUENCE</scope>
</reference>
<gene>
    <name evidence="1" type="primary">AlNc14C405G11412</name>
    <name evidence="1" type="ORF">ALNC14_128600</name>
</gene>
<protein>
    <submittedName>
        <fullName evidence="1">AlNc14C405G11412 protein</fullName>
    </submittedName>
</protein>
<dbReference type="HOGENOM" id="CLU_2150585_0_0_1"/>
<reference evidence="1" key="2">
    <citation type="submission" date="2011-02" db="EMBL/GenBank/DDBJ databases">
        <authorList>
            <person name="MacLean D."/>
        </authorList>
    </citation>
    <scope>NUCLEOTIDE SEQUENCE</scope>
</reference>
<dbReference type="EMBL" id="FR824448">
    <property type="protein sequence ID" value="CCA26716.1"/>
    <property type="molecule type" value="Genomic_DNA"/>
</dbReference>
<organism evidence="1">
    <name type="scientific">Albugo laibachii Nc14</name>
    <dbReference type="NCBI Taxonomy" id="890382"/>
    <lineage>
        <taxon>Eukaryota</taxon>
        <taxon>Sar</taxon>
        <taxon>Stramenopiles</taxon>
        <taxon>Oomycota</taxon>
        <taxon>Peronosporomycetes</taxon>
        <taxon>Albuginales</taxon>
        <taxon>Albuginaceae</taxon>
        <taxon>Albugo</taxon>
    </lineage>
</organism>
<sequence>MTKTLGINTRDGSIASQLGILTIMADPNGFVATQDANNIFKLNLEDEVFGRLQNEETNPRTVDFSEIRRCHRIRGLQRPESLILLQNFPHAPCSNLYHSTKIIQNVFQNRSS</sequence>
<evidence type="ECO:0000313" key="1">
    <source>
        <dbReference type="EMBL" id="CCA26716.1"/>
    </source>
</evidence>
<accession>F0WZ02</accession>
<dbReference type="AlphaFoldDB" id="F0WZ02"/>
<name>F0WZ02_9STRA</name>
<proteinExistence type="predicted"/>